<dbReference type="Pfam" id="PF00553">
    <property type="entry name" value="CBM_2"/>
    <property type="match status" value="1"/>
</dbReference>
<dbReference type="InterPro" id="IPR008965">
    <property type="entry name" value="CBM2/CBM3_carb-bd_dom_sf"/>
</dbReference>
<organism evidence="3 4">
    <name type="scientific">Paractinoplanes rishiriensis</name>
    <dbReference type="NCBI Taxonomy" id="1050105"/>
    <lineage>
        <taxon>Bacteria</taxon>
        <taxon>Bacillati</taxon>
        <taxon>Actinomycetota</taxon>
        <taxon>Actinomycetes</taxon>
        <taxon>Micromonosporales</taxon>
        <taxon>Micromonosporaceae</taxon>
        <taxon>Paractinoplanes</taxon>
    </lineage>
</organism>
<evidence type="ECO:0000313" key="4">
    <source>
        <dbReference type="Proteomes" id="UP000636960"/>
    </source>
</evidence>
<evidence type="ECO:0000256" key="1">
    <source>
        <dbReference type="SAM" id="MobiDB-lite"/>
    </source>
</evidence>
<sequence>MGVRPGRRPDHESDDPPVTTPPPATPAPGGSASAGYRTTSTWPGGFQGEVTVSAGSSPINGWAIGWTLASGQTIGQVWNGTLSVNGSAVTVRNASYNGSLAANASTTFGFIAFGLAFYPCPDSDLAVARQAGALDGFRRLADAV</sequence>
<keyword evidence="4" id="KW-1185">Reference proteome</keyword>
<comment type="caution">
    <text evidence="3">The sequence shown here is derived from an EMBL/GenBank/DDBJ whole genome shotgun (WGS) entry which is preliminary data.</text>
</comment>
<dbReference type="SMART" id="SM00637">
    <property type="entry name" value="CBD_II"/>
    <property type="match status" value="1"/>
</dbReference>
<name>A0A919MZ35_9ACTN</name>
<dbReference type="SUPFAM" id="SSF49384">
    <property type="entry name" value="Carbohydrate-binding domain"/>
    <property type="match status" value="1"/>
</dbReference>
<reference evidence="3" key="1">
    <citation type="submission" date="2021-01" db="EMBL/GenBank/DDBJ databases">
        <title>Whole genome shotgun sequence of Actinoplanes rishiriensis NBRC 108556.</title>
        <authorList>
            <person name="Komaki H."/>
            <person name="Tamura T."/>
        </authorList>
    </citation>
    <scope>NUCLEOTIDE SEQUENCE</scope>
    <source>
        <strain evidence="3">NBRC 108556</strain>
    </source>
</reference>
<evidence type="ECO:0000259" key="2">
    <source>
        <dbReference type="PROSITE" id="PS51173"/>
    </source>
</evidence>
<dbReference type="GO" id="GO:0030247">
    <property type="term" value="F:polysaccharide binding"/>
    <property type="evidence" value="ECO:0007669"/>
    <property type="project" value="UniProtKB-UniRule"/>
</dbReference>
<dbReference type="PROSITE" id="PS51173">
    <property type="entry name" value="CBM2"/>
    <property type="match status" value="1"/>
</dbReference>
<accession>A0A919MZ35</accession>
<dbReference type="Proteomes" id="UP000636960">
    <property type="component" value="Unassembled WGS sequence"/>
</dbReference>
<feature type="region of interest" description="Disordered" evidence="1">
    <location>
        <begin position="1"/>
        <end position="49"/>
    </location>
</feature>
<proteinExistence type="predicted"/>
<dbReference type="InterPro" id="IPR012291">
    <property type="entry name" value="CBM2_carb-bd_dom_sf"/>
</dbReference>
<gene>
    <name evidence="3" type="ORF">Ari01nite_84530</name>
</gene>
<dbReference type="EMBL" id="BOMV01000096">
    <property type="protein sequence ID" value="GIF00989.1"/>
    <property type="molecule type" value="Genomic_DNA"/>
</dbReference>
<dbReference type="Gene3D" id="2.60.40.290">
    <property type="match status" value="1"/>
</dbReference>
<evidence type="ECO:0000313" key="3">
    <source>
        <dbReference type="EMBL" id="GIF00989.1"/>
    </source>
</evidence>
<dbReference type="GO" id="GO:0005975">
    <property type="term" value="P:carbohydrate metabolic process"/>
    <property type="evidence" value="ECO:0007669"/>
    <property type="project" value="InterPro"/>
</dbReference>
<dbReference type="RefSeq" id="WP_239163483.1">
    <property type="nucleotide sequence ID" value="NZ_BOMV01000096.1"/>
</dbReference>
<feature type="domain" description="CBM2" evidence="2">
    <location>
        <begin position="23"/>
        <end position="135"/>
    </location>
</feature>
<dbReference type="InterPro" id="IPR001919">
    <property type="entry name" value="CBD2"/>
</dbReference>
<protein>
    <recommendedName>
        <fullName evidence="2">CBM2 domain-containing protein</fullName>
    </recommendedName>
</protein>
<dbReference type="AlphaFoldDB" id="A0A919MZ35"/>
<dbReference type="GO" id="GO:0004553">
    <property type="term" value="F:hydrolase activity, hydrolyzing O-glycosyl compounds"/>
    <property type="evidence" value="ECO:0007669"/>
    <property type="project" value="InterPro"/>
</dbReference>